<reference evidence="1 2" key="1">
    <citation type="submission" date="2019-09" db="EMBL/GenBank/DDBJ databases">
        <authorList>
            <person name="Ou C."/>
        </authorList>
    </citation>
    <scope>NUCLEOTIDE SEQUENCE [LARGE SCALE GENOMIC DNA]</scope>
    <source>
        <strain evidence="1">S2</strain>
        <tissue evidence="1">Leaf</tissue>
    </source>
</reference>
<dbReference type="Proteomes" id="UP000327157">
    <property type="component" value="Chromosome 1"/>
</dbReference>
<gene>
    <name evidence="1" type="ORF">D8674_000042</name>
</gene>
<accession>A0A5N5F7H1</accession>
<keyword evidence="2" id="KW-1185">Reference proteome</keyword>
<proteinExistence type="predicted"/>
<protein>
    <submittedName>
        <fullName evidence="1">5'-3' exoribonuclease 3-like</fullName>
    </submittedName>
</protein>
<comment type="caution">
    <text evidence="1">The sequence shown here is derived from an EMBL/GenBank/DDBJ whole genome shotgun (WGS) entry which is preliminary data.</text>
</comment>
<sequence length="72" mass="8099">MAEESSSIIDFYAIVLRFSSFGVGGTIRRLDTAMGEGGDYKLQEDHVVWVLYELPDSDLIRRYGVIDAAYGY</sequence>
<dbReference type="AlphaFoldDB" id="A0A5N5F7H1"/>
<dbReference type="EMBL" id="SMOL01000768">
    <property type="protein sequence ID" value="KAB2597122.1"/>
    <property type="molecule type" value="Genomic_DNA"/>
</dbReference>
<reference evidence="1 2" key="3">
    <citation type="submission" date="2019-11" db="EMBL/GenBank/DDBJ databases">
        <title>A de novo genome assembly of a pear dwarfing rootstock.</title>
        <authorList>
            <person name="Wang F."/>
            <person name="Wang J."/>
            <person name="Li S."/>
            <person name="Zhang Y."/>
            <person name="Fang M."/>
            <person name="Ma L."/>
            <person name="Zhao Y."/>
            <person name="Jiang S."/>
        </authorList>
    </citation>
    <scope>NUCLEOTIDE SEQUENCE [LARGE SCALE GENOMIC DNA]</scope>
    <source>
        <strain evidence="1">S2</strain>
        <tissue evidence="1">Leaf</tissue>
    </source>
</reference>
<name>A0A5N5F7H1_9ROSA</name>
<evidence type="ECO:0000313" key="2">
    <source>
        <dbReference type="Proteomes" id="UP000327157"/>
    </source>
</evidence>
<reference evidence="2" key="2">
    <citation type="submission" date="2019-10" db="EMBL/GenBank/DDBJ databases">
        <title>A de novo genome assembly of a pear dwarfing rootstock.</title>
        <authorList>
            <person name="Wang F."/>
            <person name="Wang J."/>
            <person name="Li S."/>
            <person name="Zhang Y."/>
            <person name="Fang M."/>
            <person name="Ma L."/>
            <person name="Zhao Y."/>
            <person name="Jiang S."/>
        </authorList>
    </citation>
    <scope>NUCLEOTIDE SEQUENCE [LARGE SCALE GENOMIC DNA]</scope>
</reference>
<evidence type="ECO:0000313" key="1">
    <source>
        <dbReference type="EMBL" id="KAB2597122.1"/>
    </source>
</evidence>
<organism evidence="1 2">
    <name type="scientific">Pyrus ussuriensis x Pyrus communis</name>
    <dbReference type="NCBI Taxonomy" id="2448454"/>
    <lineage>
        <taxon>Eukaryota</taxon>
        <taxon>Viridiplantae</taxon>
        <taxon>Streptophyta</taxon>
        <taxon>Embryophyta</taxon>
        <taxon>Tracheophyta</taxon>
        <taxon>Spermatophyta</taxon>
        <taxon>Magnoliopsida</taxon>
        <taxon>eudicotyledons</taxon>
        <taxon>Gunneridae</taxon>
        <taxon>Pentapetalae</taxon>
        <taxon>rosids</taxon>
        <taxon>fabids</taxon>
        <taxon>Rosales</taxon>
        <taxon>Rosaceae</taxon>
        <taxon>Amygdaloideae</taxon>
        <taxon>Maleae</taxon>
        <taxon>Pyrus</taxon>
    </lineage>
</organism>